<gene>
    <name evidence="5" type="primary">rpmC</name>
    <name evidence="6" type="ORF">HFN_0123</name>
</gene>
<keyword evidence="7" id="KW-1185">Reference proteome</keyword>
<dbReference type="eggNOG" id="COG0255">
    <property type="taxonomic scope" value="Bacteria"/>
</dbReference>
<dbReference type="Gene3D" id="1.10.287.310">
    <property type="match status" value="1"/>
</dbReference>
<dbReference type="InterPro" id="IPR036049">
    <property type="entry name" value="Ribosomal_uL29_sf"/>
</dbReference>
<dbReference type="Pfam" id="PF00831">
    <property type="entry name" value="Ribosomal_L29"/>
    <property type="match status" value="1"/>
</dbReference>
<dbReference type="Proteomes" id="UP000018143">
    <property type="component" value="Unassembled WGS sequence"/>
</dbReference>
<protein>
    <recommendedName>
        <fullName evidence="4 5">Large ribosomal subunit protein uL29</fullName>
    </recommendedName>
</protein>
<name>T1DW02_9HELI</name>
<organism evidence="6 7">
    <name type="scientific">Helicobacter fennelliae MRY12-0050</name>
    <dbReference type="NCBI Taxonomy" id="1325130"/>
    <lineage>
        <taxon>Bacteria</taxon>
        <taxon>Pseudomonadati</taxon>
        <taxon>Campylobacterota</taxon>
        <taxon>Epsilonproteobacteria</taxon>
        <taxon>Campylobacterales</taxon>
        <taxon>Helicobacteraceae</taxon>
        <taxon>Helicobacter</taxon>
    </lineage>
</organism>
<dbReference type="CDD" id="cd00427">
    <property type="entry name" value="Ribosomal_L29_HIP"/>
    <property type="match status" value="1"/>
</dbReference>
<dbReference type="HAMAP" id="MF_00374">
    <property type="entry name" value="Ribosomal_uL29"/>
    <property type="match status" value="1"/>
</dbReference>
<accession>T1DW02</accession>
<evidence type="ECO:0000256" key="4">
    <source>
        <dbReference type="ARBA" id="ARBA00035204"/>
    </source>
</evidence>
<evidence type="ECO:0000256" key="5">
    <source>
        <dbReference type="HAMAP-Rule" id="MF_00374"/>
    </source>
</evidence>
<evidence type="ECO:0000256" key="3">
    <source>
        <dbReference type="ARBA" id="ARBA00023274"/>
    </source>
</evidence>
<dbReference type="GO" id="GO:0005840">
    <property type="term" value="C:ribosome"/>
    <property type="evidence" value="ECO:0007669"/>
    <property type="project" value="UniProtKB-KW"/>
</dbReference>
<evidence type="ECO:0000256" key="2">
    <source>
        <dbReference type="ARBA" id="ARBA00022980"/>
    </source>
</evidence>
<dbReference type="PROSITE" id="PS00579">
    <property type="entry name" value="RIBOSOMAL_L29"/>
    <property type="match status" value="1"/>
</dbReference>
<dbReference type="GO" id="GO:0003735">
    <property type="term" value="F:structural constituent of ribosome"/>
    <property type="evidence" value="ECO:0007669"/>
    <property type="project" value="InterPro"/>
</dbReference>
<dbReference type="InterPro" id="IPR018254">
    <property type="entry name" value="Ribosomal_uL29_CS"/>
</dbReference>
<dbReference type="AlphaFoldDB" id="T1DW02"/>
<comment type="caution">
    <text evidence="6">The sequence shown here is derived from an EMBL/GenBank/DDBJ whole genome shotgun (WGS) entry which is preliminary data.</text>
</comment>
<keyword evidence="3 5" id="KW-0687">Ribonucleoprotein</keyword>
<sequence>MKDKDLSELKKMLSEKKSELFELRLKLKTMQLTNPSQIAMLRKDIARINTAISAKKD</sequence>
<keyword evidence="2 5" id="KW-0689">Ribosomal protein</keyword>
<evidence type="ECO:0000313" key="7">
    <source>
        <dbReference type="Proteomes" id="UP000018143"/>
    </source>
</evidence>
<dbReference type="SUPFAM" id="SSF46561">
    <property type="entry name" value="Ribosomal protein L29 (L29p)"/>
    <property type="match status" value="1"/>
</dbReference>
<dbReference type="NCBIfam" id="TIGR00012">
    <property type="entry name" value="L29"/>
    <property type="match status" value="1"/>
</dbReference>
<dbReference type="GO" id="GO:0006412">
    <property type="term" value="P:translation"/>
    <property type="evidence" value="ECO:0007669"/>
    <property type="project" value="UniProtKB-UniRule"/>
</dbReference>
<reference evidence="6 7" key="1">
    <citation type="journal article" date="2013" name="Genome Announc.">
        <title>Draft Genome Sequence of Helicobacter fennelliae Strain MRY12-0050, Isolated from a Bacteremia Patient.</title>
        <authorList>
            <person name="Rimbara E."/>
            <person name="Matsui M."/>
            <person name="Mori S."/>
            <person name="Suzuki S."/>
            <person name="Suzuki M."/>
            <person name="Kim H."/>
            <person name="Sekizuka T."/>
            <person name="Kuroda M."/>
            <person name="Shibayama K."/>
        </authorList>
    </citation>
    <scope>NUCLEOTIDE SEQUENCE [LARGE SCALE GENOMIC DNA]</scope>
    <source>
        <strain evidence="6 7">MRY12-0050</strain>
    </source>
</reference>
<evidence type="ECO:0000313" key="6">
    <source>
        <dbReference type="EMBL" id="GAD18992.1"/>
    </source>
</evidence>
<evidence type="ECO:0000256" key="1">
    <source>
        <dbReference type="ARBA" id="ARBA00009254"/>
    </source>
</evidence>
<dbReference type="EMBL" id="BASD01000011">
    <property type="protein sequence ID" value="GAD18992.1"/>
    <property type="molecule type" value="Genomic_DNA"/>
</dbReference>
<dbReference type="InterPro" id="IPR001854">
    <property type="entry name" value="Ribosomal_uL29"/>
</dbReference>
<dbReference type="STRING" id="1325130.HFN_0123"/>
<dbReference type="GO" id="GO:1990904">
    <property type="term" value="C:ribonucleoprotein complex"/>
    <property type="evidence" value="ECO:0007669"/>
    <property type="project" value="UniProtKB-KW"/>
</dbReference>
<comment type="similarity">
    <text evidence="1 5">Belongs to the universal ribosomal protein uL29 family.</text>
</comment>
<proteinExistence type="inferred from homology"/>